<evidence type="ECO:0000313" key="2">
    <source>
        <dbReference type="Proteomes" id="UP000076482"/>
    </source>
</evidence>
<organism evidence="1 2">
    <name type="scientific">Bacillus cereus</name>
    <dbReference type="NCBI Taxonomy" id="1396"/>
    <lineage>
        <taxon>Bacteria</taxon>
        <taxon>Bacillati</taxon>
        <taxon>Bacillota</taxon>
        <taxon>Bacilli</taxon>
        <taxon>Bacillales</taxon>
        <taxon>Bacillaceae</taxon>
        <taxon>Bacillus</taxon>
        <taxon>Bacillus cereus group</taxon>
    </lineage>
</organism>
<reference evidence="1 2" key="1">
    <citation type="submission" date="2015-09" db="EMBL/GenBank/DDBJ databases">
        <title>Bacillus cereus food isolates.</title>
        <authorList>
            <person name="Boekhorst J."/>
        </authorList>
    </citation>
    <scope>NUCLEOTIDE SEQUENCE [LARGE SCALE GENOMIC DNA]</scope>
    <source>
        <strain evidence="1 2">B4088</strain>
    </source>
</reference>
<dbReference type="InterPro" id="IPR036128">
    <property type="entry name" value="Plus3-like_sf"/>
</dbReference>
<dbReference type="Proteomes" id="UP000076482">
    <property type="component" value="Unassembled WGS sequence"/>
</dbReference>
<dbReference type="AlphaFoldDB" id="A0A164P7W1"/>
<dbReference type="GO" id="GO:0003677">
    <property type="term" value="F:DNA binding"/>
    <property type="evidence" value="ECO:0007669"/>
    <property type="project" value="InterPro"/>
</dbReference>
<protein>
    <submittedName>
        <fullName evidence="1">Uncharacterized protein</fullName>
    </submittedName>
</protein>
<evidence type="ECO:0000313" key="1">
    <source>
        <dbReference type="EMBL" id="KZD66371.1"/>
    </source>
</evidence>
<dbReference type="PATRIC" id="fig|1396.535.peg.4448"/>
<proteinExistence type="predicted"/>
<sequence>MKQHITNTVKIEKECKGLMFEKSLGKIHEEIYGPLQRSRQETQKLWLEKSTFLFNLMAKDWNQFTKGEYAKVDEQNSGANSYTTLQLELALMTKRYTKRGYELLLHFNEGHMQICIQNISNRDYILNEQLTWSEFTKISDVELSDIIESKIKEYLDSLFRVVYNPVYKEEHDMALYEEHNAMSLASSY</sequence>
<dbReference type="RefSeq" id="WP_063260982.1">
    <property type="nucleotide sequence ID" value="NZ_LJKE01000043.1"/>
</dbReference>
<accession>A0A164P7W1</accession>
<gene>
    <name evidence="1" type="ORF">B4088_2487</name>
</gene>
<comment type="caution">
    <text evidence="1">The sequence shown here is derived from an EMBL/GenBank/DDBJ whole genome shotgun (WGS) entry which is preliminary data.</text>
</comment>
<dbReference type="SUPFAM" id="SSF159042">
    <property type="entry name" value="Plus3-like"/>
    <property type="match status" value="1"/>
</dbReference>
<name>A0A164P7W1_BACCE</name>
<dbReference type="EMBL" id="LJKE01000043">
    <property type="protein sequence ID" value="KZD66371.1"/>
    <property type="molecule type" value="Genomic_DNA"/>
</dbReference>